<sequence length="800" mass="91753">MEERVLYDRKMSKRKSDGEVEAGQKARKKARSVAQDEIPQGSEDETQSMSRQEAPSQSVGEHRSRNRSRARSVSQEEAEVDDSVMDLSGKSAVVNALVVGLGGKASSTNRGSKMKGFILTGKQTAEVEIKLRNQGPDAFQPDLYGPSVIVNRKFNNSGSSEYKLKSSDGRVISTKKEELSRLLDQFNIQFFLKATQLEQIKEDYDRANDHKNITTEIINQKVEQMPKLEKEVLTWERKFKSLTAIDDLKVKIKRLNHELAWSLVQEKEKGMEPLARDRRHEEARLPSFKQKVEEAKHQLDDVNARMSAMTARLSKGGEEVKALQPKLQEAKNSYNEQKKVSRNCMERLNSLNAQEQTTDHMLDQYRGAVAKYKSDQYKLNQDMQDLQRQMDKKQGNLTSLKAAQGNQLKRFGSCFTLKEQRWALAVECCLKGLMNSWVCHDYHDEKILEQIVKDVCPQYKISIIVSRFKNDMYDTSAKGADNSQFPSVLDMVQSDDPMVYNTMIDMRTIECVLLIEDGKTARQVMDPSKRPPRNAREAFTKQGDQVYCAPTFRYYSSSQDKARLLTSNVEEDIASLTLEIAGMRQKIEQLRQTRTQFDTDIQENTNLDRKTSTQLMKIREAQRKVTMEITELKNIEDPAPVDVATYEEEVDILDKQIQDNEAQLANKTILYREQEAQLKDLEKVFKQIEQSMKEKIGIADVIKDEVGTILSEVETCKVNKKHYDTKLKELERRIKDINDRMDKYQADIEAWRSSGDNSAVQGEEGCLHEDTERGSPAQNILNWITPYTGDTKAMWNYENG</sequence>
<keyword evidence="9" id="KW-0233">DNA recombination</keyword>
<feature type="region of interest" description="Disordered" evidence="13">
    <location>
        <begin position="1"/>
        <end position="84"/>
    </location>
</feature>
<proteinExistence type="inferred from homology"/>
<evidence type="ECO:0000256" key="5">
    <source>
        <dbReference type="ARBA" id="ARBA00022741"/>
    </source>
</evidence>
<keyword evidence="7" id="KW-0067">ATP-binding</keyword>
<evidence type="ECO:0000256" key="7">
    <source>
        <dbReference type="ARBA" id="ARBA00022840"/>
    </source>
</evidence>
<reference evidence="14" key="1">
    <citation type="submission" date="2022-11" db="EMBL/GenBank/DDBJ databases">
        <title>Centuries of genome instability and evolution in soft-shell clam transmissible cancer (bioRxiv).</title>
        <authorList>
            <person name="Hart S.F.M."/>
            <person name="Yonemitsu M.A."/>
            <person name="Giersch R.M."/>
            <person name="Beal B.F."/>
            <person name="Arriagada G."/>
            <person name="Davis B.W."/>
            <person name="Ostrander E.A."/>
            <person name="Goff S.P."/>
            <person name="Metzger M.J."/>
        </authorList>
    </citation>
    <scope>NUCLEOTIDE SEQUENCE</scope>
    <source>
        <strain evidence="14">MELC-2E11</strain>
        <tissue evidence="14">Siphon/mantle</tissue>
    </source>
</reference>
<feature type="compositionally biased region" description="Basic and acidic residues" evidence="13">
    <location>
        <begin position="1"/>
        <end position="24"/>
    </location>
</feature>
<keyword evidence="10" id="KW-0234">DNA repair</keyword>
<keyword evidence="5" id="KW-0547">Nucleotide-binding</keyword>
<keyword evidence="4" id="KW-0158">Chromosome</keyword>
<dbReference type="InterPro" id="IPR027417">
    <property type="entry name" value="P-loop_NTPase"/>
</dbReference>
<evidence type="ECO:0000256" key="12">
    <source>
        <dbReference type="SAM" id="Coils"/>
    </source>
</evidence>
<dbReference type="Gene3D" id="3.40.50.300">
    <property type="entry name" value="P-loop containing nucleotide triphosphate hydrolases"/>
    <property type="match status" value="1"/>
</dbReference>
<evidence type="ECO:0000256" key="13">
    <source>
        <dbReference type="SAM" id="MobiDB-lite"/>
    </source>
</evidence>
<feature type="coiled-coil region" evidence="12">
    <location>
        <begin position="285"/>
        <end position="312"/>
    </location>
</feature>
<dbReference type="SUPFAM" id="SSF57997">
    <property type="entry name" value="Tropomyosin"/>
    <property type="match status" value="1"/>
</dbReference>
<gene>
    <name evidence="14" type="ORF">MAR_037990</name>
</gene>
<dbReference type="PANTHER" id="PTHR19306:SF6">
    <property type="entry name" value="STRUCTURAL MAINTENANCE OF CHROMOSOMES PROTEIN 6"/>
    <property type="match status" value="1"/>
</dbReference>
<evidence type="ECO:0000313" key="14">
    <source>
        <dbReference type="EMBL" id="WAR24321.1"/>
    </source>
</evidence>
<keyword evidence="6" id="KW-0227">DNA damage</keyword>
<organism evidence="14 15">
    <name type="scientific">Mya arenaria</name>
    <name type="common">Soft-shell clam</name>
    <dbReference type="NCBI Taxonomy" id="6604"/>
    <lineage>
        <taxon>Eukaryota</taxon>
        <taxon>Metazoa</taxon>
        <taxon>Spiralia</taxon>
        <taxon>Lophotrochozoa</taxon>
        <taxon>Mollusca</taxon>
        <taxon>Bivalvia</taxon>
        <taxon>Autobranchia</taxon>
        <taxon>Heteroconchia</taxon>
        <taxon>Euheterodonta</taxon>
        <taxon>Imparidentia</taxon>
        <taxon>Neoheterodontei</taxon>
        <taxon>Myida</taxon>
        <taxon>Myoidea</taxon>
        <taxon>Myidae</taxon>
        <taxon>Mya</taxon>
    </lineage>
</organism>
<dbReference type="PANTHER" id="PTHR19306">
    <property type="entry name" value="STRUCTURAL MAINTENANCE OF CHROMOSOMES 5,6 SMC5, SMC6"/>
    <property type="match status" value="1"/>
</dbReference>
<evidence type="ECO:0000256" key="11">
    <source>
        <dbReference type="ARBA" id="ARBA00023242"/>
    </source>
</evidence>
<feature type="compositionally biased region" description="Polar residues" evidence="13">
    <location>
        <begin position="47"/>
        <end position="59"/>
    </location>
</feature>
<evidence type="ECO:0000256" key="3">
    <source>
        <dbReference type="ARBA" id="ARBA00006793"/>
    </source>
</evidence>
<protein>
    <submittedName>
        <fullName evidence="14">SMC6-like protein</fullName>
    </submittedName>
</protein>
<dbReference type="Gene3D" id="1.10.287.1490">
    <property type="match status" value="1"/>
</dbReference>
<keyword evidence="8 12" id="KW-0175">Coiled coil</keyword>
<evidence type="ECO:0000313" key="15">
    <source>
        <dbReference type="Proteomes" id="UP001164746"/>
    </source>
</evidence>
<evidence type="ECO:0000256" key="2">
    <source>
        <dbReference type="ARBA" id="ARBA00004286"/>
    </source>
</evidence>
<evidence type="ECO:0000256" key="4">
    <source>
        <dbReference type="ARBA" id="ARBA00022454"/>
    </source>
</evidence>
<comment type="subcellular location">
    <subcellularLocation>
        <location evidence="2">Chromosome</location>
    </subcellularLocation>
    <subcellularLocation>
        <location evidence="1">Nucleus</location>
    </subcellularLocation>
</comment>
<dbReference type="Proteomes" id="UP001164746">
    <property type="component" value="Chromosome 13"/>
</dbReference>
<feature type="coiled-coil region" evidence="12">
    <location>
        <begin position="643"/>
        <end position="754"/>
    </location>
</feature>
<dbReference type="EMBL" id="CP111024">
    <property type="protein sequence ID" value="WAR24321.1"/>
    <property type="molecule type" value="Genomic_DNA"/>
</dbReference>
<evidence type="ECO:0000256" key="1">
    <source>
        <dbReference type="ARBA" id="ARBA00004123"/>
    </source>
</evidence>
<name>A0ABY7FUC0_MYAAR</name>
<accession>A0ABY7FUC0</accession>
<evidence type="ECO:0000256" key="9">
    <source>
        <dbReference type="ARBA" id="ARBA00023172"/>
    </source>
</evidence>
<evidence type="ECO:0000256" key="6">
    <source>
        <dbReference type="ARBA" id="ARBA00022763"/>
    </source>
</evidence>
<keyword evidence="11" id="KW-0539">Nucleus</keyword>
<evidence type="ECO:0000256" key="10">
    <source>
        <dbReference type="ARBA" id="ARBA00023204"/>
    </source>
</evidence>
<comment type="similarity">
    <text evidence="3">Belongs to the SMC family. SMC6 subfamily.</text>
</comment>
<evidence type="ECO:0000256" key="8">
    <source>
        <dbReference type="ARBA" id="ARBA00023054"/>
    </source>
</evidence>
<keyword evidence="15" id="KW-1185">Reference proteome</keyword>
<feature type="coiled-coil region" evidence="12">
    <location>
        <begin position="369"/>
        <end position="403"/>
    </location>
</feature>